<reference evidence="10 11" key="1">
    <citation type="journal article" date="2011" name="EMBO J.">
        <title>Structural diversity of bacterial flagellar motors.</title>
        <authorList>
            <person name="Chen S."/>
            <person name="Beeby M."/>
            <person name="Murphy G.E."/>
            <person name="Leadbetter J.R."/>
            <person name="Hendrixson D.R."/>
            <person name="Briegel A."/>
            <person name="Li Z."/>
            <person name="Shi J."/>
            <person name="Tocheva E.I."/>
            <person name="Muller A."/>
            <person name="Dobro M.J."/>
            <person name="Jensen G.J."/>
        </authorList>
    </citation>
    <scope>NUCLEOTIDE SEQUENCE [LARGE SCALE GENOMIC DNA]</scope>
    <source>
        <strain evidence="10 11">DSM 6540</strain>
    </source>
</reference>
<comment type="subcellular location">
    <subcellularLocation>
        <location evidence="8">Cytoplasm</location>
    </subcellularLocation>
</comment>
<feature type="binding site" evidence="8">
    <location>
        <position position="107"/>
    </location>
    <ligand>
        <name>Mg(2+)</name>
        <dbReference type="ChEBI" id="CHEBI:18420"/>
    </ligand>
</feature>
<dbReference type="Proteomes" id="UP000003240">
    <property type="component" value="Unassembled WGS sequence"/>
</dbReference>
<dbReference type="eggNOG" id="COG0746">
    <property type="taxonomic scope" value="Bacteria"/>
</dbReference>
<dbReference type="PANTHER" id="PTHR19136">
    <property type="entry name" value="MOLYBDENUM COFACTOR GUANYLYLTRANSFERASE"/>
    <property type="match status" value="1"/>
</dbReference>
<accession>F7NF28</accession>
<protein>
    <recommendedName>
        <fullName evidence="8">Probable molybdenum cofactor guanylyltransferase</fullName>
        <shortName evidence="8">MoCo guanylyltransferase</shortName>
        <ecNumber evidence="8">2.7.7.77</ecNumber>
    </recommendedName>
    <alternativeName>
        <fullName evidence="8">GTP:molybdopterin guanylyltransferase</fullName>
    </alternativeName>
    <alternativeName>
        <fullName evidence="8">Mo-MPT guanylyltransferase</fullName>
    </alternativeName>
    <alternativeName>
        <fullName evidence="8">Molybdopterin guanylyltransferase</fullName>
    </alternativeName>
    <alternativeName>
        <fullName evidence="8">Molybdopterin-guanine dinucleotide synthase</fullName>
        <shortName evidence="8">MGD synthase</shortName>
    </alternativeName>
</protein>
<evidence type="ECO:0000256" key="1">
    <source>
        <dbReference type="ARBA" id="ARBA00022490"/>
    </source>
</evidence>
<keyword evidence="5 8" id="KW-0460">Magnesium</keyword>
<keyword evidence="1 8" id="KW-0963">Cytoplasm</keyword>
<evidence type="ECO:0000313" key="11">
    <source>
        <dbReference type="Proteomes" id="UP000003240"/>
    </source>
</evidence>
<evidence type="ECO:0000313" key="10">
    <source>
        <dbReference type="EMBL" id="EGO65355.1"/>
    </source>
</evidence>
<feature type="binding site" evidence="8">
    <location>
        <begin position="20"/>
        <end position="22"/>
    </location>
    <ligand>
        <name>GTP</name>
        <dbReference type="ChEBI" id="CHEBI:37565"/>
    </ligand>
</feature>
<organism evidence="10 11">
    <name type="scientific">Acetonema longum DSM 6540</name>
    <dbReference type="NCBI Taxonomy" id="1009370"/>
    <lineage>
        <taxon>Bacteria</taxon>
        <taxon>Bacillati</taxon>
        <taxon>Bacillota</taxon>
        <taxon>Negativicutes</taxon>
        <taxon>Acetonemataceae</taxon>
        <taxon>Acetonema</taxon>
    </lineage>
</organism>
<evidence type="ECO:0000256" key="7">
    <source>
        <dbReference type="ARBA" id="ARBA00023150"/>
    </source>
</evidence>
<dbReference type="STRING" id="1009370.ALO_03254"/>
<dbReference type="HAMAP" id="MF_00316">
    <property type="entry name" value="MobA"/>
    <property type="match status" value="1"/>
</dbReference>
<dbReference type="RefSeq" id="WP_004092791.1">
    <property type="nucleotide sequence ID" value="NZ_AFGF01000018.1"/>
</dbReference>
<dbReference type="EMBL" id="AFGF01000018">
    <property type="protein sequence ID" value="EGO65355.1"/>
    <property type="molecule type" value="Genomic_DNA"/>
</dbReference>
<name>F7NF28_9FIRM</name>
<keyword evidence="7 8" id="KW-0501">Molybdenum cofactor biosynthesis</keyword>
<dbReference type="AlphaFoldDB" id="F7NF28"/>
<dbReference type="OrthoDB" id="9788394at2"/>
<comment type="catalytic activity">
    <reaction evidence="8">
        <text>Mo-molybdopterin + GTP + H(+) = Mo-molybdopterin guanine dinucleotide + diphosphate</text>
        <dbReference type="Rhea" id="RHEA:34243"/>
        <dbReference type="ChEBI" id="CHEBI:15378"/>
        <dbReference type="ChEBI" id="CHEBI:33019"/>
        <dbReference type="ChEBI" id="CHEBI:37565"/>
        <dbReference type="ChEBI" id="CHEBI:71302"/>
        <dbReference type="ChEBI" id="CHEBI:71310"/>
        <dbReference type="EC" id="2.7.7.77"/>
    </reaction>
</comment>
<dbReference type="CDD" id="cd02503">
    <property type="entry name" value="MobA"/>
    <property type="match status" value="1"/>
</dbReference>
<dbReference type="Pfam" id="PF12804">
    <property type="entry name" value="NTP_transf_3"/>
    <property type="match status" value="1"/>
</dbReference>
<comment type="cofactor">
    <cofactor evidence="8">
        <name>Mg(2+)</name>
        <dbReference type="ChEBI" id="CHEBI:18420"/>
    </cofactor>
</comment>
<sequence length="219" mass="23858">MNPKDSTAMKPLAGIVPVILAGGKSSRMGWNKSLAIMGGARIIEIVAGKVSGLFSAQLLLVTNTPDVYRYLGMTMVSDIFTDMGPLAGIHAALRHTTAPGIFVCGCDMPFISEKLIRHMAGLAQDYDVVVPRQDSARPEPLHAIYSRRCLEAIGFCLTRGQRRIAAFFPEVSVRYIDEAEIRTVAPGRDIFLNINTPAELEKGRKLCSVGDLHFINSPD</sequence>
<dbReference type="EC" id="2.7.7.77" evidence="8"/>
<dbReference type="GO" id="GO:0046872">
    <property type="term" value="F:metal ion binding"/>
    <property type="evidence" value="ECO:0007669"/>
    <property type="project" value="UniProtKB-KW"/>
</dbReference>
<comment type="caution">
    <text evidence="8">Lacks conserved residue(s) required for the propagation of feature annotation.</text>
</comment>
<dbReference type="Gene3D" id="3.90.550.10">
    <property type="entry name" value="Spore Coat Polysaccharide Biosynthesis Protein SpsA, Chain A"/>
    <property type="match status" value="1"/>
</dbReference>
<keyword evidence="6 8" id="KW-0342">GTP-binding</keyword>
<keyword evidence="3 8" id="KW-0479">Metal-binding</keyword>
<dbReference type="InterPro" id="IPR013482">
    <property type="entry name" value="Molybde_CF_guanTrfase"/>
</dbReference>
<comment type="similarity">
    <text evidence="8">Belongs to the MobA family.</text>
</comment>
<evidence type="ECO:0000256" key="5">
    <source>
        <dbReference type="ARBA" id="ARBA00022842"/>
    </source>
</evidence>
<evidence type="ECO:0000256" key="4">
    <source>
        <dbReference type="ARBA" id="ARBA00022741"/>
    </source>
</evidence>
<dbReference type="PANTHER" id="PTHR19136:SF81">
    <property type="entry name" value="MOLYBDENUM COFACTOR GUANYLYLTRANSFERASE"/>
    <property type="match status" value="1"/>
</dbReference>
<keyword evidence="11" id="KW-1185">Reference proteome</keyword>
<evidence type="ECO:0000256" key="2">
    <source>
        <dbReference type="ARBA" id="ARBA00022679"/>
    </source>
</evidence>
<feature type="binding site" evidence="8">
    <location>
        <position position="107"/>
    </location>
    <ligand>
        <name>GTP</name>
        <dbReference type="ChEBI" id="CHEBI:37565"/>
    </ligand>
</feature>
<keyword evidence="2 8" id="KW-0808">Transferase</keyword>
<comment type="domain">
    <text evidence="8">The N-terminal domain determines nucleotide recognition and specific binding, while the C-terminal domain determines the specific binding to the target protein.</text>
</comment>
<dbReference type="InterPro" id="IPR029044">
    <property type="entry name" value="Nucleotide-diphossugar_trans"/>
</dbReference>
<dbReference type="InterPro" id="IPR025877">
    <property type="entry name" value="MobA-like_NTP_Trfase"/>
</dbReference>
<keyword evidence="4 8" id="KW-0547">Nucleotide-binding</keyword>
<evidence type="ECO:0000256" key="8">
    <source>
        <dbReference type="HAMAP-Rule" id="MF_00316"/>
    </source>
</evidence>
<feature type="binding site" evidence="8">
    <location>
        <position position="32"/>
    </location>
    <ligand>
        <name>GTP</name>
        <dbReference type="ChEBI" id="CHEBI:37565"/>
    </ligand>
</feature>
<dbReference type="GO" id="GO:0005525">
    <property type="term" value="F:GTP binding"/>
    <property type="evidence" value="ECO:0007669"/>
    <property type="project" value="UniProtKB-UniRule"/>
</dbReference>
<dbReference type="GO" id="GO:0005737">
    <property type="term" value="C:cytoplasm"/>
    <property type="evidence" value="ECO:0007669"/>
    <property type="project" value="UniProtKB-SubCell"/>
</dbReference>
<evidence type="ECO:0000256" key="6">
    <source>
        <dbReference type="ARBA" id="ARBA00023134"/>
    </source>
</evidence>
<dbReference type="GO" id="GO:0061603">
    <property type="term" value="F:molybdenum cofactor guanylyltransferase activity"/>
    <property type="evidence" value="ECO:0007669"/>
    <property type="project" value="UniProtKB-EC"/>
</dbReference>
<comment type="function">
    <text evidence="8">Transfers a GMP moiety from GTP to Mo-molybdopterin (Mo-MPT) cofactor (Moco or molybdenum cofactor) to form Mo-molybdopterin guanine dinucleotide (Mo-MGD) cofactor.</text>
</comment>
<comment type="caution">
    <text evidence="10">The sequence shown here is derived from an EMBL/GenBank/DDBJ whole genome shotgun (WGS) entry which is preliminary data.</text>
</comment>
<proteinExistence type="inferred from homology"/>
<evidence type="ECO:0000256" key="3">
    <source>
        <dbReference type="ARBA" id="ARBA00022723"/>
    </source>
</evidence>
<dbReference type="GO" id="GO:0006777">
    <property type="term" value="P:Mo-molybdopterin cofactor biosynthetic process"/>
    <property type="evidence" value="ECO:0007669"/>
    <property type="project" value="UniProtKB-KW"/>
</dbReference>
<feature type="binding site" evidence="8">
    <location>
        <position position="78"/>
    </location>
    <ligand>
        <name>GTP</name>
        <dbReference type="ChEBI" id="CHEBI:37565"/>
    </ligand>
</feature>
<evidence type="ECO:0000259" key="9">
    <source>
        <dbReference type="Pfam" id="PF12804"/>
    </source>
</evidence>
<feature type="domain" description="MobA-like NTP transferase" evidence="9">
    <location>
        <begin position="18"/>
        <end position="165"/>
    </location>
</feature>
<dbReference type="SUPFAM" id="SSF53448">
    <property type="entry name" value="Nucleotide-diphospho-sugar transferases"/>
    <property type="match status" value="1"/>
</dbReference>
<gene>
    <name evidence="8" type="primary">mobA</name>
    <name evidence="10" type="ORF">ALO_03254</name>
</gene>